<dbReference type="InterPro" id="IPR013189">
    <property type="entry name" value="Glyco_hydro_32_C"/>
</dbReference>
<dbReference type="Gene3D" id="2.115.10.20">
    <property type="entry name" value="Glycosyl hydrolase domain, family 43"/>
    <property type="match status" value="1"/>
</dbReference>
<dbReference type="SUPFAM" id="SSF49899">
    <property type="entry name" value="Concanavalin A-like lectins/glucanases"/>
    <property type="match status" value="1"/>
</dbReference>
<evidence type="ECO:0000313" key="8">
    <source>
        <dbReference type="Proteomes" id="UP000306954"/>
    </source>
</evidence>
<reference evidence="7 8" key="1">
    <citation type="submission" date="2019-03" db="EMBL/GenBank/DDBJ databases">
        <title>Sequencing 23 genomes of Wallemia ichthyophaga.</title>
        <authorList>
            <person name="Gostincar C."/>
        </authorList>
    </citation>
    <scope>NUCLEOTIDE SEQUENCE [LARGE SCALE GENOMIC DNA]</scope>
    <source>
        <strain evidence="7 8">EXF-8621</strain>
    </source>
</reference>
<dbReference type="SUPFAM" id="SSF75005">
    <property type="entry name" value="Arabinanase/levansucrase/invertase"/>
    <property type="match status" value="1"/>
</dbReference>
<organism evidence="7 8">
    <name type="scientific">Wallemia ichthyophaga</name>
    <dbReference type="NCBI Taxonomy" id="245174"/>
    <lineage>
        <taxon>Eukaryota</taxon>
        <taxon>Fungi</taxon>
        <taxon>Dikarya</taxon>
        <taxon>Basidiomycota</taxon>
        <taxon>Wallemiomycotina</taxon>
        <taxon>Wallemiomycetes</taxon>
        <taxon>Wallemiales</taxon>
        <taxon>Wallemiaceae</taxon>
        <taxon>Wallemia</taxon>
    </lineage>
</organism>
<evidence type="ECO:0000256" key="4">
    <source>
        <dbReference type="RuleBase" id="RU362110"/>
    </source>
</evidence>
<name>A0A4T0H0F2_WALIC</name>
<feature type="domain" description="Glycosyl hydrolase family 32 N-terminal" evidence="5">
    <location>
        <begin position="46"/>
        <end position="345"/>
    </location>
</feature>
<gene>
    <name evidence="7" type="ORF">E3P90_03699</name>
</gene>
<dbReference type="SMART" id="SM00640">
    <property type="entry name" value="Glyco_32"/>
    <property type="match status" value="1"/>
</dbReference>
<evidence type="ECO:0008006" key="9">
    <source>
        <dbReference type="Google" id="ProtNLM"/>
    </source>
</evidence>
<dbReference type="InterPro" id="IPR023296">
    <property type="entry name" value="Glyco_hydro_beta-prop_sf"/>
</dbReference>
<dbReference type="GO" id="GO:0005987">
    <property type="term" value="P:sucrose catabolic process"/>
    <property type="evidence" value="ECO:0007669"/>
    <property type="project" value="TreeGrafter"/>
</dbReference>
<dbReference type="AlphaFoldDB" id="A0A4T0H0F2"/>
<sequence length="528" mass="58829">MKIPYSTLTSASMLASRAADLQCLGSSTGMPLSPGTYSEPLRPQVHYTPSENFSNDPNGLIYANNLYHIYHQWNAKANLPGYQNWGHATSEDLVHWTLHPAAITPDSEDGPFIFSGSAITDFDNDSGIFNDTTASDNRLLAFYTSASDDKQTQNIAYSTDGGYSYTKRPEPVIDIDNSQFRDPKVFWYEPDSKWVMIVSLASQHEMIIYDSNNLLDWTETSRFGNVGQLGYQYECPDLFPLKIEGSDEEKWVLITSVNPGAINGGGSATSYFIGDFDGKKFTPVDLAVHEMDFGYDNYAGVTFNNIPDGRRLWLGWSSNWLYAAEVPTAPWRSSLSLVHELSLARVNLTDQEESLMLRHKPVDLSTLITDTVKETSTSTNSDSVEFPTDGAVDFTAHLSFNSLNSNSSSKSASRITIESEDAQNSIEIGLQFSDHIAYINRANSGWSNAIFESVSATSIHIPDDQKVSLRAIVDHSQLELFIQDGIHLGSMVFFFEDGRVPARLHYSNDKGVQTDYFRLDALKSIWQC</sequence>
<dbReference type="InterPro" id="IPR013320">
    <property type="entry name" value="ConA-like_dom_sf"/>
</dbReference>
<evidence type="ECO:0000259" key="5">
    <source>
        <dbReference type="Pfam" id="PF00251"/>
    </source>
</evidence>
<evidence type="ECO:0000313" key="7">
    <source>
        <dbReference type="EMBL" id="TIB08409.1"/>
    </source>
</evidence>
<dbReference type="EMBL" id="SPOF01000059">
    <property type="protein sequence ID" value="TIB08409.1"/>
    <property type="molecule type" value="Genomic_DNA"/>
</dbReference>
<dbReference type="Pfam" id="PF08244">
    <property type="entry name" value="Glyco_hydro_32C"/>
    <property type="match status" value="1"/>
</dbReference>
<dbReference type="InterPro" id="IPR001362">
    <property type="entry name" value="Glyco_hydro_32"/>
</dbReference>
<evidence type="ECO:0000259" key="6">
    <source>
        <dbReference type="Pfam" id="PF08244"/>
    </source>
</evidence>
<proteinExistence type="inferred from homology"/>
<dbReference type="Proteomes" id="UP000306954">
    <property type="component" value="Unassembled WGS sequence"/>
</dbReference>
<evidence type="ECO:0000256" key="3">
    <source>
        <dbReference type="ARBA" id="ARBA00023295"/>
    </source>
</evidence>
<accession>A0A4T0H0F2</accession>
<keyword evidence="2 4" id="KW-0378">Hydrolase</keyword>
<keyword evidence="3 4" id="KW-0326">Glycosidase</keyword>
<dbReference type="CDD" id="cd18622">
    <property type="entry name" value="GH32_Inu-like"/>
    <property type="match status" value="1"/>
</dbReference>
<feature type="domain" description="Glycosyl hydrolase family 32 C-terminal" evidence="6">
    <location>
        <begin position="373"/>
        <end position="494"/>
    </location>
</feature>
<dbReference type="PANTHER" id="PTHR42800:SF2">
    <property type="entry name" value="INVERTASE-RELATED"/>
    <property type="match status" value="1"/>
</dbReference>
<dbReference type="PANTHER" id="PTHR42800">
    <property type="entry name" value="EXOINULINASE INUD (AFU_ORTHOLOGUE AFUA_5G00480)"/>
    <property type="match status" value="1"/>
</dbReference>
<comment type="caution">
    <text evidence="7">The sequence shown here is derived from an EMBL/GenBank/DDBJ whole genome shotgun (WGS) entry which is preliminary data.</text>
</comment>
<dbReference type="InterPro" id="IPR013148">
    <property type="entry name" value="Glyco_hydro_32_N"/>
</dbReference>
<dbReference type="Pfam" id="PF00251">
    <property type="entry name" value="Glyco_hydro_32N"/>
    <property type="match status" value="1"/>
</dbReference>
<dbReference type="GO" id="GO:0004575">
    <property type="term" value="F:sucrose alpha-glucosidase activity"/>
    <property type="evidence" value="ECO:0007669"/>
    <property type="project" value="TreeGrafter"/>
</dbReference>
<comment type="similarity">
    <text evidence="1 4">Belongs to the glycosyl hydrolase 32 family.</text>
</comment>
<evidence type="ECO:0000256" key="2">
    <source>
        <dbReference type="ARBA" id="ARBA00022801"/>
    </source>
</evidence>
<dbReference type="Gene3D" id="2.60.120.560">
    <property type="entry name" value="Exo-inulinase, domain 1"/>
    <property type="match status" value="1"/>
</dbReference>
<protein>
    <recommendedName>
        <fullName evidence="9">Invertase</fullName>
    </recommendedName>
</protein>
<evidence type="ECO:0000256" key="1">
    <source>
        <dbReference type="ARBA" id="ARBA00009902"/>
    </source>
</evidence>
<dbReference type="GO" id="GO:0000324">
    <property type="term" value="C:fungal-type vacuole"/>
    <property type="evidence" value="ECO:0007669"/>
    <property type="project" value="TreeGrafter"/>
</dbReference>